<sequence length="154" mass="17301">MLAAPCDPFSFNNGGVTTYFVHTLSTPATKYVQLIGLQSADPQSRPFIAANQEGKHFSFVDSLLDPNLWTNKLLKLYAKDRCQLDVEHINPATTFENIREHSLHCDTTKKWFMRLKIGWYHVADSIANIKGLKATVTNAQPQHGIDPEKDSGKD</sequence>
<organism evidence="1 2">
    <name type="scientific">Tanacetum coccineum</name>
    <dbReference type="NCBI Taxonomy" id="301880"/>
    <lineage>
        <taxon>Eukaryota</taxon>
        <taxon>Viridiplantae</taxon>
        <taxon>Streptophyta</taxon>
        <taxon>Embryophyta</taxon>
        <taxon>Tracheophyta</taxon>
        <taxon>Spermatophyta</taxon>
        <taxon>Magnoliopsida</taxon>
        <taxon>eudicotyledons</taxon>
        <taxon>Gunneridae</taxon>
        <taxon>Pentapetalae</taxon>
        <taxon>asterids</taxon>
        <taxon>campanulids</taxon>
        <taxon>Asterales</taxon>
        <taxon>Asteraceae</taxon>
        <taxon>Asteroideae</taxon>
        <taxon>Anthemideae</taxon>
        <taxon>Anthemidinae</taxon>
        <taxon>Tanacetum</taxon>
    </lineage>
</organism>
<evidence type="ECO:0000313" key="2">
    <source>
        <dbReference type="Proteomes" id="UP001151760"/>
    </source>
</evidence>
<reference evidence="1" key="2">
    <citation type="submission" date="2022-01" db="EMBL/GenBank/DDBJ databases">
        <authorList>
            <person name="Yamashiro T."/>
            <person name="Shiraishi A."/>
            <person name="Satake H."/>
            <person name="Nakayama K."/>
        </authorList>
    </citation>
    <scope>NUCLEOTIDE SEQUENCE</scope>
</reference>
<reference evidence="1" key="1">
    <citation type="journal article" date="2022" name="Int. J. Mol. Sci.">
        <title>Draft Genome of Tanacetum Coccineum: Genomic Comparison of Closely Related Tanacetum-Family Plants.</title>
        <authorList>
            <person name="Yamashiro T."/>
            <person name="Shiraishi A."/>
            <person name="Nakayama K."/>
            <person name="Satake H."/>
        </authorList>
    </citation>
    <scope>NUCLEOTIDE SEQUENCE</scope>
</reference>
<protein>
    <submittedName>
        <fullName evidence="1">Uncharacterized protein</fullName>
    </submittedName>
</protein>
<dbReference type="EMBL" id="BQNB010019193">
    <property type="protein sequence ID" value="GJT82710.1"/>
    <property type="molecule type" value="Genomic_DNA"/>
</dbReference>
<gene>
    <name evidence="1" type="ORF">Tco_1057052</name>
</gene>
<comment type="caution">
    <text evidence="1">The sequence shown here is derived from an EMBL/GenBank/DDBJ whole genome shotgun (WGS) entry which is preliminary data.</text>
</comment>
<name>A0ABQ5H5S6_9ASTR</name>
<keyword evidence="2" id="KW-1185">Reference proteome</keyword>
<proteinExistence type="predicted"/>
<evidence type="ECO:0000313" key="1">
    <source>
        <dbReference type="EMBL" id="GJT82710.1"/>
    </source>
</evidence>
<accession>A0ABQ5H5S6</accession>
<dbReference type="Proteomes" id="UP001151760">
    <property type="component" value="Unassembled WGS sequence"/>
</dbReference>